<keyword evidence="1" id="KW-1133">Transmembrane helix</keyword>
<dbReference type="EMBL" id="JBHDLN010000010">
    <property type="protein sequence ID" value="MFB0844538.1"/>
    <property type="molecule type" value="Genomic_DNA"/>
</dbReference>
<comment type="caution">
    <text evidence="2">The sequence shown here is derived from an EMBL/GenBank/DDBJ whole genome shotgun (WGS) entry which is preliminary data.</text>
</comment>
<sequence length="52" mass="6255">MIQLIKEYTPSGSIWLCAFLSWAIPYTIYRINRKLHEMADPPWKKEEQEKSN</sequence>
<feature type="transmembrane region" description="Helical" evidence="1">
    <location>
        <begin position="12"/>
        <end position="29"/>
    </location>
</feature>
<protein>
    <submittedName>
        <fullName evidence="2">Uncharacterized protein</fullName>
    </submittedName>
</protein>
<dbReference type="Proteomes" id="UP001575622">
    <property type="component" value="Unassembled WGS sequence"/>
</dbReference>
<dbReference type="RefSeq" id="WP_216792633.1">
    <property type="nucleotide sequence ID" value="NZ_JAHNZO010000007.1"/>
</dbReference>
<evidence type="ECO:0000256" key="1">
    <source>
        <dbReference type="SAM" id="Phobius"/>
    </source>
</evidence>
<reference evidence="2 3" key="1">
    <citation type="submission" date="2024-09" db="EMBL/GenBank/DDBJ databases">
        <authorList>
            <person name="Makale K.P.P."/>
            <person name="Makhzoum A."/>
            <person name="Rantong G."/>
            <person name="Rahube T.O."/>
        </authorList>
    </citation>
    <scope>NUCLEOTIDE SEQUENCE [LARGE SCALE GENOMIC DNA]</scope>
    <source>
        <strain evidence="2 3">KM_D13</strain>
    </source>
</reference>
<gene>
    <name evidence="2" type="ORF">ACEU3E_20320</name>
</gene>
<evidence type="ECO:0000313" key="2">
    <source>
        <dbReference type="EMBL" id="MFB0844538.1"/>
    </source>
</evidence>
<keyword evidence="1" id="KW-0472">Membrane</keyword>
<keyword evidence="3" id="KW-1185">Reference proteome</keyword>
<evidence type="ECO:0000313" key="3">
    <source>
        <dbReference type="Proteomes" id="UP001575622"/>
    </source>
</evidence>
<proteinExistence type="predicted"/>
<organism evidence="2 3">
    <name type="scientific">Paenibacillus oleatilyticus</name>
    <dbReference type="NCBI Taxonomy" id="2594886"/>
    <lineage>
        <taxon>Bacteria</taxon>
        <taxon>Bacillati</taxon>
        <taxon>Bacillota</taxon>
        <taxon>Bacilli</taxon>
        <taxon>Bacillales</taxon>
        <taxon>Paenibacillaceae</taxon>
        <taxon>Paenibacillus</taxon>
    </lineage>
</organism>
<name>A0ABV4V378_9BACL</name>
<accession>A0ABV4V378</accession>
<keyword evidence="1" id="KW-0812">Transmembrane</keyword>